<dbReference type="AlphaFoldDB" id="A0AAF0QYC1"/>
<evidence type="ECO:0000313" key="2">
    <source>
        <dbReference type="Proteomes" id="UP001234989"/>
    </source>
</evidence>
<organism evidence="1 2">
    <name type="scientific">Solanum verrucosum</name>
    <dbReference type="NCBI Taxonomy" id="315347"/>
    <lineage>
        <taxon>Eukaryota</taxon>
        <taxon>Viridiplantae</taxon>
        <taxon>Streptophyta</taxon>
        <taxon>Embryophyta</taxon>
        <taxon>Tracheophyta</taxon>
        <taxon>Spermatophyta</taxon>
        <taxon>Magnoliopsida</taxon>
        <taxon>eudicotyledons</taxon>
        <taxon>Gunneridae</taxon>
        <taxon>Pentapetalae</taxon>
        <taxon>asterids</taxon>
        <taxon>lamiids</taxon>
        <taxon>Solanales</taxon>
        <taxon>Solanaceae</taxon>
        <taxon>Solanoideae</taxon>
        <taxon>Solaneae</taxon>
        <taxon>Solanum</taxon>
    </lineage>
</organism>
<reference evidence="1" key="1">
    <citation type="submission" date="2023-08" db="EMBL/GenBank/DDBJ databases">
        <title>A de novo genome assembly of Solanum verrucosum Schlechtendal, a Mexican diploid species geographically isolated from the other diploid A-genome species in potato relatives.</title>
        <authorList>
            <person name="Hosaka K."/>
        </authorList>
    </citation>
    <scope>NUCLEOTIDE SEQUENCE</scope>
    <source>
        <tissue evidence="1">Young leaves</tissue>
    </source>
</reference>
<dbReference type="Proteomes" id="UP001234989">
    <property type="component" value="Chromosome 5"/>
</dbReference>
<proteinExistence type="predicted"/>
<evidence type="ECO:0000313" key="1">
    <source>
        <dbReference type="EMBL" id="WMV28189.1"/>
    </source>
</evidence>
<sequence>MIQSGVWNKLLTIHLTTCTKSFYDNSFILVTKSSRLISYNVRINKTRIFEYCHPSLKSNPKCGGCGVYYYKESLVTIK</sequence>
<accession>A0AAF0QYC1</accession>
<dbReference type="EMBL" id="CP133616">
    <property type="protein sequence ID" value="WMV28189.1"/>
    <property type="molecule type" value="Genomic_DNA"/>
</dbReference>
<name>A0AAF0QYC1_SOLVR</name>
<protein>
    <submittedName>
        <fullName evidence="1">Uncharacterized protein</fullName>
    </submittedName>
</protein>
<keyword evidence="2" id="KW-1185">Reference proteome</keyword>
<gene>
    <name evidence="1" type="ORF">MTR67_021574</name>
</gene>